<gene>
    <name evidence="2" type="ORF">FLL45_00270</name>
</gene>
<dbReference type="EMBL" id="VIKR01000001">
    <property type="protein sequence ID" value="TQV76436.1"/>
    <property type="molecule type" value="Genomic_DNA"/>
</dbReference>
<evidence type="ECO:0000313" key="3">
    <source>
        <dbReference type="Proteomes" id="UP000317839"/>
    </source>
</evidence>
<organism evidence="2 3">
    <name type="scientific">Aliikangiella marina</name>
    <dbReference type="NCBI Taxonomy" id="1712262"/>
    <lineage>
        <taxon>Bacteria</taxon>
        <taxon>Pseudomonadati</taxon>
        <taxon>Pseudomonadota</taxon>
        <taxon>Gammaproteobacteria</taxon>
        <taxon>Oceanospirillales</taxon>
        <taxon>Pleioneaceae</taxon>
        <taxon>Aliikangiella</taxon>
    </lineage>
</organism>
<proteinExistence type="predicted"/>
<dbReference type="Proteomes" id="UP000317839">
    <property type="component" value="Unassembled WGS sequence"/>
</dbReference>
<keyword evidence="3" id="KW-1185">Reference proteome</keyword>
<dbReference type="RefSeq" id="WP_142887797.1">
    <property type="nucleotide sequence ID" value="NZ_VIKR01000001.1"/>
</dbReference>
<feature type="region of interest" description="Disordered" evidence="1">
    <location>
        <begin position="56"/>
        <end position="77"/>
    </location>
</feature>
<evidence type="ECO:0000313" key="2">
    <source>
        <dbReference type="EMBL" id="TQV76436.1"/>
    </source>
</evidence>
<reference evidence="2 3" key="1">
    <citation type="submission" date="2019-06" db="EMBL/GenBank/DDBJ databases">
        <title>Draft genome of Aliikangiella marina GYP-15.</title>
        <authorList>
            <person name="Wang G."/>
        </authorList>
    </citation>
    <scope>NUCLEOTIDE SEQUENCE [LARGE SCALE GENOMIC DNA]</scope>
    <source>
        <strain evidence="2 3">GYP-15</strain>
    </source>
</reference>
<dbReference type="AlphaFoldDB" id="A0A545TGW5"/>
<accession>A0A545TGW5</accession>
<name>A0A545TGW5_9GAMM</name>
<sequence length="91" mass="10343">MDNTKSAESAYDLTLQISETISQLGVSGDPVVLQDRLTELNRQQIENVKKTVLPRIRNGATKDRSPQQSPVEDESQVFKDQTNLLKRIFNR</sequence>
<protein>
    <submittedName>
        <fullName evidence="2">Uncharacterized protein</fullName>
    </submittedName>
</protein>
<comment type="caution">
    <text evidence="2">The sequence shown here is derived from an EMBL/GenBank/DDBJ whole genome shotgun (WGS) entry which is preliminary data.</text>
</comment>
<evidence type="ECO:0000256" key="1">
    <source>
        <dbReference type="SAM" id="MobiDB-lite"/>
    </source>
</evidence>